<accession>A0A1J1H8H9</accession>
<dbReference type="GeneID" id="39735846"/>
<reference evidence="2 3" key="1">
    <citation type="submission" date="2015-04" db="EMBL/GenBank/DDBJ databases">
        <authorList>
            <consortium name="Pathogen Informatics"/>
        </authorList>
    </citation>
    <scope>NUCLEOTIDE SEQUENCE [LARGE SCALE GENOMIC DNA]</scope>
    <source>
        <strain evidence="2 3">SGS1</strain>
    </source>
</reference>
<dbReference type="OrthoDB" id="372364at2759"/>
<sequence>MTINNFMLSESYDNIINEKYFLKQEKKNVHRIVDTSTKSEEESLNFCYQSKLDNKYLSLNYIIDRFIKKNKTFNKYNKNILALNQINEKFHFSSNYISKLIKKKKKYIYFPTKISRNFKKLNFDNEQIENIRKYRILKNIRQIIQRVECKIYFENPKYHEKGNIRKLDLINIFYHKKISFKKNRNRNYFINKKFIIKDKLNRTKENKYLNSHKIYMMNRNDEIHSKDNSFHNEIKNMGKYGKEKYEEKKKKKIREEKSLNHCKVEPNNVSTKNKGSMIELKRKSIISSSSDICIDSSEEGSKKKQKEKNIYIGKNFNKKYLKYINCDNNIFNKNRLKRKTSSNNKTIRSFQNNSSEYETCPYVSDYTNSNKILYLSKEEIKSKLKMKNMNMFYDSILYSNMINLDIETNEKRYYSSEKLNNNDNTKNIDFYKKKNISFDGNKNINQSKNNNINNIKNNSYYYMHNNEFKKKEGNKDNITDCFFDNDGINFLNKNILEKSNKNNSSFNSTKNPCYIDCLKGKDEDILLKNKNIYEKSYNMNKHYFNNVLLKFKSLDNSSDGCSLNTTEFIKNISKSENNKLSDSCIYKYNFNYPSFDINASTIKNEMEKTINFKRNLFSNYKSYINKKINLSSSYMNYHSNKCISDSYCEKDIYFSKRDNRLLVPFESLKNYNDECLPSYHNDATHFEKERKIFFDSIKNIMCIMKEIKKIRKNLKEQKGYYSTIVDEEKKKDFNDLIKYLTYQKIVRKELKKYYFNKINKCLFTFLLRSNHLNFSFSENEALLLKKWSKLRYKKSKEKNVYIKINPKDKKAENETIEKMKRINDLYDMETSFLYKNSISNSNNYKQKKNKRRINKNYTINNNIKEEINSHKINNKRLLSSLNAYINKTKTSNFFDSDNKNINGNSFESPFKFCESNKTNIFDIFLFLKNTKLKNIQNKFKKKLKSKCIYLSKINDFNKMLSYIKYIFMKFLKKEVSDIDSIYINDCFINYVICFFLSLLLFIFKNVHTIKIIRCHLYYSYFMIFLNYFKSNNLKYVHFKCNNIIDDKIVDIDNYNKCNQNFIVYFNANYIKKQNRDCDKKKKNNKNKVENLCMNNDTFENSSKKKVSKIKNKKNSFYDKNKKDLIFFDQYGFYDYFSMKQKKKKISCFSDDLKSENLGRISLNKENINIKKKYNNRDKENFLFHFIRKECDNNLYKETNGVNSEENLNNSIEPIKLELFSESRIDNEEKNELKELSNPLKINEEVENKKENSEYNEINTYNIHSSSCNEENDSEDSLQELNECVSSFTRKSLDYMDLNKIKVLKLCSNKLNDNALMYISTLIKKNKLNNMRILDLRWNNFTYKSLITLSFALTNTVKSDSFTTKKVKKLKLRKLLLSGNNINSSLYSSFLSSFCTCNFVVVETLDFSMNKIDNESFPITYKYFKHILQLQKHKKQKNKIHDVFINLDHNNLKNSIYINKLIKLLKKFPIKNYREKGLRHHKNSKEQRVVLSLQYNNIKNTNAYEVYECFKERIKI</sequence>
<feature type="transmembrane region" description="Helical" evidence="1">
    <location>
        <begin position="1010"/>
        <end position="1028"/>
    </location>
</feature>
<dbReference type="VEuPathDB" id="PlasmoDB:PRELSG_0817000"/>
<keyword evidence="1" id="KW-0472">Membrane</keyword>
<name>A0A1J1H8H9_PLARL</name>
<feature type="transmembrane region" description="Helical" evidence="1">
    <location>
        <begin position="987"/>
        <end position="1003"/>
    </location>
</feature>
<protein>
    <submittedName>
        <fullName evidence="2">Uncharacterized protein</fullName>
    </submittedName>
</protein>
<gene>
    <name evidence="2" type="ORF">PRELSG_0817000</name>
</gene>
<dbReference type="EMBL" id="LN835303">
    <property type="protein sequence ID" value="CRG99744.1"/>
    <property type="molecule type" value="Genomic_DNA"/>
</dbReference>
<dbReference type="OMA" id="YDMKSTT"/>
<evidence type="ECO:0000313" key="3">
    <source>
        <dbReference type="Proteomes" id="UP000220158"/>
    </source>
</evidence>
<evidence type="ECO:0000256" key="1">
    <source>
        <dbReference type="SAM" id="Phobius"/>
    </source>
</evidence>
<dbReference type="SUPFAM" id="SSF52047">
    <property type="entry name" value="RNI-like"/>
    <property type="match status" value="1"/>
</dbReference>
<keyword evidence="1" id="KW-0812">Transmembrane</keyword>
<dbReference type="KEGG" id="prel:PRELSG_0817000"/>
<evidence type="ECO:0000313" key="2">
    <source>
        <dbReference type="EMBL" id="CRG99744.1"/>
    </source>
</evidence>
<keyword evidence="3" id="KW-1185">Reference proteome</keyword>
<dbReference type="Proteomes" id="UP000220158">
    <property type="component" value="Chromosome 8"/>
</dbReference>
<organism evidence="2 3">
    <name type="scientific">Plasmodium relictum</name>
    <dbReference type="NCBI Taxonomy" id="85471"/>
    <lineage>
        <taxon>Eukaryota</taxon>
        <taxon>Sar</taxon>
        <taxon>Alveolata</taxon>
        <taxon>Apicomplexa</taxon>
        <taxon>Aconoidasida</taxon>
        <taxon>Haemosporida</taxon>
        <taxon>Plasmodiidae</taxon>
        <taxon>Plasmodium</taxon>
        <taxon>Plasmodium (Haemamoeba)</taxon>
    </lineage>
</organism>
<dbReference type="RefSeq" id="XP_028532749.1">
    <property type="nucleotide sequence ID" value="XM_028676240.1"/>
</dbReference>
<keyword evidence="1" id="KW-1133">Transmembrane helix</keyword>
<proteinExistence type="predicted"/>